<name>A0A2D0Q488_ICTPU</name>
<dbReference type="PANTHER" id="PTHR12190">
    <property type="entry name" value="A-KINASE ANCHOR PROTEIN AKAP 8"/>
    <property type="match status" value="1"/>
</dbReference>
<evidence type="ECO:0000256" key="8">
    <source>
        <dbReference type="SAM" id="MobiDB-lite"/>
    </source>
</evidence>
<keyword evidence="2" id="KW-0479">Metal-binding</keyword>
<organism evidence="10 11">
    <name type="scientific">Ictalurus punctatus</name>
    <name type="common">Channel catfish</name>
    <name type="synonym">Silurus punctatus</name>
    <dbReference type="NCBI Taxonomy" id="7998"/>
    <lineage>
        <taxon>Eukaryota</taxon>
        <taxon>Metazoa</taxon>
        <taxon>Chordata</taxon>
        <taxon>Craniata</taxon>
        <taxon>Vertebrata</taxon>
        <taxon>Euteleostomi</taxon>
        <taxon>Actinopterygii</taxon>
        <taxon>Neopterygii</taxon>
        <taxon>Teleostei</taxon>
        <taxon>Ostariophysi</taxon>
        <taxon>Siluriformes</taxon>
        <taxon>Ictaluridae</taxon>
        <taxon>Ictalurus</taxon>
    </lineage>
</organism>
<dbReference type="OrthoDB" id="8923935at2759"/>
<feature type="region of interest" description="Disordered" evidence="8">
    <location>
        <begin position="229"/>
        <end position="276"/>
    </location>
</feature>
<keyword evidence="10" id="KW-1185">Reference proteome</keyword>
<feature type="compositionally biased region" description="Basic and acidic residues" evidence="8">
    <location>
        <begin position="1"/>
        <end position="10"/>
    </location>
</feature>
<feature type="region of interest" description="Disordered" evidence="8">
    <location>
        <begin position="139"/>
        <end position="190"/>
    </location>
</feature>
<dbReference type="RefSeq" id="XP_017313112.2">
    <property type="nucleotide sequence ID" value="XM_017457623.3"/>
</dbReference>
<comment type="subcellular location">
    <subcellularLocation>
        <location evidence="1">Nucleus</location>
    </subcellularLocation>
</comment>
<dbReference type="GO" id="GO:0003677">
    <property type="term" value="F:DNA binding"/>
    <property type="evidence" value="ECO:0007669"/>
    <property type="project" value="InterPro"/>
</dbReference>
<evidence type="ECO:0000313" key="11">
    <source>
        <dbReference type="RefSeq" id="XP_017313112.2"/>
    </source>
</evidence>
<sequence>MATSRFRSETGNHNQFRCLDSVPPHSSMRTSKDYVITRINQQINTLREGARKEGSRRDRFTYPYPRGFYKSDDFISDEMSEHGSIDFVALDGCHGAGSTEMQNSSPVSRRKQKAKLRKRRQKALKALAKQTAQALNTMHQCKPEQAGKKRKGCPTTVDEPEIKMGKTESAGDSTNKREASERSTMLVSASNSGAEGQSVVLSIEEELAQLKMKLQKNKVPLSDIDAERHTEETGEDLTPAPASKSAAEGQSCTAVSIKRQGRQTRAPDGTRKKQGSFWRPGMKITAQRIAFVCSVCKFHSFYKKNMEAHLESKFHKDHFQFLSEHLSEPTVDFLQQTRLSYKHKKVEDFINQIPNHRDAICQLYEDKDLTRDISMEHFMRKAEAAHCLACDVYIPMQHYLIQNHLKSPDHINNCKIMMEQSKNWGLSFAQSILSNKCVRKKLKRHLKDSMVTGGSEVKPEVVWSTGQRAIPDPEADMMMQEVEPFCERTSQAEEAVGDGKDHEVEPFCGRTSQDEEAVGDGKDHEVEPLSKRVVPAAEAKKNGKEQQAEPMCEEVGPAAEKIRNKDVREKPEERYLTELLFDLLDEEEDVEGVELGEEELGEDDYAL</sequence>
<evidence type="ECO:0000256" key="6">
    <source>
        <dbReference type="ARBA" id="ARBA00023242"/>
    </source>
</evidence>
<comment type="similarity">
    <text evidence="7">Belongs to the AKAP95 family.</text>
</comment>
<dbReference type="GO" id="GO:0008270">
    <property type="term" value="F:zinc ion binding"/>
    <property type="evidence" value="ECO:0007669"/>
    <property type="project" value="UniProtKB-KW"/>
</dbReference>
<evidence type="ECO:0000256" key="2">
    <source>
        <dbReference type="ARBA" id="ARBA00022723"/>
    </source>
</evidence>
<dbReference type="AlphaFoldDB" id="A0A2D0Q488"/>
<gene>
    <name evidence="11" type="primary">LOC108258747</name>
</gene>
<dbReference type="PROSITE" id="PS51799">
    <property type="entry name" value="ZF_C2H2_AKAP95"/>
    <property type="match status" value="2"/>
</dbReference>
<dbReference type="Proteomes" id="UP000221080">
    <property type="component" value="Chromosome 26"/>
</dbReference>
<feature type="compositionally biased region" description="Basic and acidic residues" evidence="8">
    <location>
        <begin position="538"/>
        <end position="547"/>
    </location>
</feature>
<dbReference type="GO" id="GO:0005634">
    <property type="term" value="C:nucleus"/>
    <property type="evidence" value="ECO:0007669"/>
    <property type="project" value="UniProtKB-SubCell"/>
</dbReference>
<dbReference type="PANTHER" id="PTHR12190:SF4">
    <property type="entry name" value="A-KINASE ANCHOR PROTEIN 8-LIKE"/>
    <property type="match status" value="1"/>
</dbReference>
<evidence type="ECO:0000256" key="1">
    <source>
        <dbReference type="ARBA" id="ARBA00004123"/>
    </source>
</evidence>
<keyword evidence="6" id="KW-0539">Nucleus</keyword>
<dbReference type="InterPro" id="IPR034736">
    <property type="entry name" value="ZF_C2H2_AKAP95"/>
</dbReference>
<feature type="region of interest" description="Disordered" evidence="8">
    <location>
        <begin position="534"/>
        <end position="557"/>
    </location>
</feature>
<feature type="region of interest" description="Disordered" evidence="8">
    <location>
        <begin position="588"/>
        <end position="607"/>
    </location>
</feature>
<protein>
    <submittedName>
        <fullName evidence="11">A-kinase anchor protein 8 isoform X1</fullName>
    </submittedName>
</protein>
<keyword evidence="5" id="KW-0862">Zinc</keyword>
<evidence type="ECO:0000256" key="4">
    <source>
        <dbReference type="ARBA" id="ARBA00022771"/>
    </source>
</evidence>
<feature type="region of interest" description="Disordered" evidence="8">
    <location>
        <begin position="1"/>
        <end position="28"/>
    </location>
</feature>
<accession>A0A2D0Q488</accession>
<evidence type="ECO:0000256" key="5">
    <source>
        <dbReference type="ARBA" id="ARBA00022833"/>
    </source>
</evidence>
<reference evidence="11" key="2">
    <citation type="submission" date="2025-08" db="UniProtKB">
        <authorList>
            <consortium name="RefSeq"/>
        </authorList>
    </citation>
    <scope>IDENTIFICATION</scope>
    <source>
        <tissue evidence="11">Blood</tissue>
    </source>
</reference>
<dbReference type="GeneID" id="108258747"/>
<feature type="domain" description="C2H2 AKAP95-type" evidence="9">
    <location>
        <begin position="387"/>
        <end position="410"/>
    </location>
</feature>
<reference evidence="10" key="1">
    <citation type="journal article" date="2016" name="Nat. Commun.">
        <title>The channel catfish genome sequence provides insights into the evolution of scale formation in teleosts.</title>
        <authorList>
            <person name="Liu Z."/>
            <person name="Liu S."/>
            <person name="Yao J."/>
            <person name="Bao L."/>
            <person name="Zhang J."/>
            <person name="Li Y."/>
            <person name="Jiang C."/>
            <person name="Sun L."/>
            <person name="Wang R."/>
            <person name="Zhang Y."/>
            <person name="Zhou T."/>
            <person name="Zeng Q."/>
            <person name="Fu Q."/>
            <person name="Gao S."/>
            <person name="Li N."/>
            <person name="Koren S."/>
            <person name="Jiang Y."/>
            <person name="Zimin A."/>
            <person name="Xu P."/>
            <person name="Phillippy A.M."/>
            <person name="Geng X."/>
            <person name="Song L."/>
            <person name="Sun F."/>
            <person name="Li C."/>
            <person name="Wang X."/>
            <person name="Chen A."/>
            <person name="Jin Y."/>
            <person name="Yuan Z."/>
            <person name="Yang Y."/>
            <person name="Tan S."/>
            <person name="Peatman E."/>
            <person name="Lu J."/>
            <person name="Qin Z."/>
            <person name="Dunham R."/>
            <person name="Li Z."/>
            <person name="Sonstegard T."/>
            <person name="Feng J."/>
            <person name="Danzmann R.G."/>
            <person name="Schroeder S."/>
            <person name="Scheffler B."/>
            <person name="Duke M.V."/>
            <person name="Ballard L."/>
            <person name="Kucuktas H."/>
            <person name="Kaltenboeck L."/>
            <person name="Liu H."/>
            <person name="Armbruster J."/>
            <person name="Xie Y."/>
            <person name="Kirby M.L."/>
            <person name="Tian Y."/>
            <person name="Flanagan M.E."/>
            <person name="Mu W."/>
            <person name="Waldbieser G.C."/>
        </authorList>
    </citation>
    <scope>NUCLEOTIDE SEQUENCE [LARGE SCALE GENOMIC DNA]</scope>
    <source>
        <strain evidence="10">SDA103</strain>
    </source>
</reference>
<evidence type="ECO:0000256" key="7">
    <source>
        <dbReference type="PROSITE-ProRule" id="PRU01140"/>
    </source>
</evidence>
<proteinExistence type="inferred from homology"/>
<keyword evidence="3" id="KW-0677">Repeat</keyword>
<dbReference type="Pfam" id="PF04988">
    <property type="entry name" value="AKAP95"/>
    <property type="match status" value="1"/>
</dbReference>
<evidence type="ECO:0000313" key="10">
    <source>
        <dbReference type="Proteomes" id="UP000221080"/>
    </source>
</evidence>
<evidence type="ECO:0000256" key="3">
    <source>
        <dbReference type="ARBA" id="ARBA00022737"/>
    </source>
</evidence>
<evidence type="ECO:0000259" key="9">
    <source>
        <dbReference type="PROSITE" id="PS51799"/>
    </source>
</evidence>
<dbReference type="KEGG" id="ipu:108258747"/>
<dbReference type="InterPro" id="IPR007071">
    <property type="entry name" value="AKAP95"/>
</dbReference>
<feature type="domain" description="C2H2 AKAP95-type" evidence="9">
    <location>
        <begin position="293"/>
        <end position="315"/>
    </location>
</feature>
<dbReference type="STRING" id="7998.ENSIPUP00000016333"/>
<keyword evidence="4 7" id="KW-0863">Zinc-finger</keyword>